<dbReference type="InterPro" id="IPR002810">
    <property type="entry name" value="NfeD-like_C"/>
</dbReference>
<dbReference type="EMBL" id="JBHZOL010000098">
    <property type="protein sequence ID" value="MFE4108077.1"/>
    <property type="molecule type" value="Genomic_DNA"/>
</dbReference>
<dbReference type="Gene3D" id="2.40.50.140">
    <property type="entry name" value="Nucleic acid-binding proteins"/>
    <property type="match status" value="1"/>
</dbReference>
<proteinExistence type="predicted"/>
<dbReference type="Proteomes" id="UP001600165">
    <property type="component" value="Unassembled WGS sequence"/>
</dbReference>
<feature type="transmembrane region" description="Helical" evidence="1">
    <location>
        <begin position="31"/>
        <end position="49"/>
    </location>
</feature>
<sequence>MPTDFLESALGISAFLTALLTPVVPQFEFQVGLWMVFSLVFLFLLKRLVPKNTPRILMDSTEARTLTSIPPGQAGRVLYEGNSWQARCEDSRLAIAADQPVLVVGRNGNTLLVLPESELH</sequence>
<dbReference type="Pfam" id="PF01957">
    <property type="entry name" value="NfeD"/>
    <property type="match status" value="1"/>
</dbReference>
<gene>
    <name evidence="3" type="ORF">ACFVKH_17480</name>
</gene>
<reference evidence="3 4" key="1">
    <citation type="submission" date="2024-10" db="EMBL/GenBank/DDBJ databases">
        <authorList>
            <person name="Ratan Roy A."/>
            <person name="Morales Sandoval P.H."/>
            <person name="De Los Santos Villalobos S."/>
            <person name="Chakraborty S."/>
            <person name="Mukherjee J."/>
        </authorList>
    </citation>
    <scope>NUCLEOTIDE SEQUENCE [LARGE SCALE GENOMIC DNA]</scope>
    <source>
        <strain evidence="3 4">S1</strain>
    </source>
</reference>
<keyword evidence="1" id="KW-0812">Transmembrane</keyword>
<evidence type="ECO:0000313" key="4">
    <source>
        <dbReference type="Proteomes" id="UP001600165"/>
    </source>
</evidence>
<evidence type="ECO:0000259" key="2">
    <source>
        <dbReference type="Pfam" id="PF01957"/>
    </source>
</evidence>
<evidence type="ECO:0000313" key="3">
    <source>
        <dbReference type="EMBL" id="MFE4108077.1"/>
    </source>
</evidence>
<keyword evidence="1" id="KW-0472">Membrane</keyword>
<comment type="caution">
    <text evidence="3">The sequence shown here is derived from an EMBL/GenBank/DDBJ whole genome shotgun (WGS) entry which is preliminary data.</text>
</comment>
<dbReference type="InterPro" id="IPR012340">
    <property type="entry name" value="NA-bd_OB-fold"/>
</dbReference>
<dbReference type="RefSeq" id="WP_377967440.1">
    <property type="nucleotide sequence ID" value="NZ_JBHZOL010000098.1"/>
</dbReference>
<keyword evidence="1" id="KW-1133">Transmembrane helix</keyword>
<accession>A0ABW6IIN3</accession>
<evidence type="ECO:0000256" key="1">
    <source>
        <dbReference type="SAM" id="Phobius"/>
    </source>
</evidence>
<protein>
    <submittedName>
        <fullName evidence="3">NfeD family protein</fullName>
    </submittedName>
</protein>
<organism evidence="3 4">
    <name type="scientific">Almyronema epifaneia S1</name>
    <dbReference type="NCBI Taxonomy" id="2991925"/>
    <lineage>
        <taxon>Bacteria</taxon>
        <taxon>Bacillati</taxon>
        <taxon>Cyanobacteriota</taxon>
        <taxon>Cyanophyceae</taxon>
        <taxon>Nodosilineales</taxon>
        <taxon>Nodosilineaceae</taxon>
        <taxon>Almyronema</taxon>
        <taxon>Almyronema epifaneia</taxon>
    </lineage>
</organism>
<feature type="domain" description="NfeD-like C-terminal" evidence="2">
    <location>
        <begin position="65"/>
        <end position="113"/>
    </location>
</feature>
<name>A0ABW6IIN3_9CYAN</name>
<keyword evidence="4" id="KW-1185">Reference proteome</keyword>